<reference evidence="1 2" key="1">
    <citation type="journal article" date="2024" name="G3 (Bethesda)">
        <title>Genome assembly of Hibiscus sabdariffa L. provides insights into metabolisms of medicinal natural products.</title>
        <authorList>
            <person name="Kim T."/>
        </authorList>
    </citation>
    <scope>NUCLEOTIDE SEQUENCE [LARGE SCALE GENOMIC DNA]</scope>
    <source>
        <strain evidence="1">TK-2024</strain>
        <tissue evidence="1">Old leaves</tissue>
    </source>
</reference>
<name>A0ABR1ZWV1_9ROSI</name>
<sequence length="173" mass="18896">MTLAKFHQAYIHCQYVTKLFSSLTKSPSLQLPPSATAAAAAVVDLESANEPAALPVEDSQYNLAWEKQIIAFCLGSSLEIAILFAGTDPPRRLPLTFNLLSIAIMLAFTCISVGKCFMNSKFHMIARKLEQLGGIFTVAAFFIATAIPFPWWLQCCTGFFFLSSVACNLFSLG</sequence>
<dbReference type="Proteomes" id="UP001472677">
    <property type="component" value="Unassembled WGS sequence"/>
</dbReference>
<dbReference type="EMBL" id="JBBPBM010001305">
    <property type="protein sequence ID" value="KAK8485236.1"/>
    <property type="molecule type" value="Genomic_DNA"/>
</dbReference>
<organism evidence="1 2">
    <name type="scientific">Hibiscus sabdariffa</name>
    <name type="common">roselle</name>
    <dbReference type="NCBI Taxonomy" id="183260"/>
    <lineage>
        <taxon>Eukaryota</taxon>
        <taxon>Viridiplantae</taxon>
        <taxon>Streptophyta</taxon>
        <taxon>Embryophyta</taxon>
        <taxon>Tracheophyta</taxon>
        <taxon>Spermatophyta</taxon>
        <taxon>Magnoliopsida</taxon>
        <taxon>eudicotyledons</taxon>
        <taxon>Gunneridae</taxon>
        <taxon>Pentapetalae</taxon>
        <taxon>rosids</taxon>
        <taxon>malvids</taxon>
        <taxon>Malvales</taxon>
        <taxon>Malvaceae</taxon>
        <taxon>Malvoideae</taxon>
        <taxon>Hibiscus</taxon>
    </lineage>
</organism>
<protein>
    <submittedName>
        <fullName evidence="1">Uncharacterized protein</fullName>
    </submittedName>
</protein>
<keyword evidence="2" id="KW-1185">Reference proteome</keyword>
<evidence type="ECO:0000313" key="2">
    <source>
        <dbReference type="Proteomes" id="UP001472677"/>
    </source>
</evidence>
<proteinExistence type="predicted"/>
<accession>A0ABR1ZWV1</accession>
<dbReference type="PANTHER" id="PTHR34741:SF2">
    <property type="entry name" value="VESICLE TRANSPORT PROTEIN"/>
    <property type="match status" value="1"/>
</dbReference>
<gene>
    <name evidence="1" type="ORF">V6N12_046647</name>
</gene>
<evidence type="ECO:0000313" key="1">
    <source>
        <dbReference type="EMBL" id="KAK8485236.1"/>
    </source>
</evidence>
<dbReference type="PANTHER" id="PTHR34741">
    <property type="entry name" value="IMAP FAMILY MEMBER 1, PUTATIVE-RELATED"/>
    <property type="match status" value="1"/>
</dbReference>
<comment type="caution">
    <text evidence="1">The sequence shown here is derived from an EMBL/GenBank/DDBJ whole genome shotgun (WGS) entry which is preliminary data.</text>
</comment>